<dbReference type="InterPro" id="IPR036366">
    <property type="entry name" value="PGBDSf"/>
</dbReference>
<keyword evidence="3 8" id="KW-0479">Metal-binding</keyword>
<keyword evidence="13" id="KW-1185">Reference proteome</keyword>
<dbReference type="Gene3D" id="1.10.101.10">
    <property type="entry name" value="PGBD-like superfamily/PGBD"/>
    <property type="match status" value="1"/>
</dbReference>
<proteinExistence type="inferred from homology"/>
<evidence type="ECO:0000259" key="11">
    <source>
        <dbReference type="Pfam" id="PF01471"/>
    </source>
</evidence>
<evidence type="ECO:0008006" key="14">
    <source>
        <dbReference type="Google" id="ProtNLM"/>
    </source>
</evidence>
<accession>A0A2K2A7E7</accession>
<evidence type="ECO:0000256" key="9">
    <source>
        <dbReference type="SAM" id="SignalP"/>
    </source>
</evidence>
<keyword evidence="8" id="KW-0106">Calcium</keyword>
<feature type="active site" evidence="7">
    <location>
        <position position="233"/>
    </location>
</feature>
<dbReference type="InterPro" id="IPR036365">
    <property type="entry name" value="PGBD-like_sf"/>
</dbReference>
<feature type="domain" description="Peptidoglycan binding-like" evidence="11">
    <location>
        <begin position="54"/>
        <end position="115"/>
    </location>
</feature>
<name>A0A2K2A7E7_POPTR</name>
<keyword evidence="6" id="KW-0482">Metalloprotease</keyword>
<feature type="binding site" evidence="8">
    <location>
        <position position="242"/>
    </location>
    <ligand>
        <name>Zn(2+)</name>
        <dbReference type="ChEBI" id="CHEBI:29105"/>
        <label>2</label>
        <note>catalytic</note>
    </ligand>
</feature>
<dbReference type="SUPFAM" id="SSF47090">
    <property type="entry name" value="PGBD-like"/>
    <property type="match status" value="1"/>
</dbReference>
<keyword evidence="2" id="KW-0645">Protease</keyword>
<feature type="binding site" evidence="8">
    <location>
        <position position="236"/>
    </location>
    <ligand>
        <name>Zn(2+)</name>
        <dbReference type="ChEBI" id="CHEBI:29105"/>
        <label>2</label>
        <note>catalytic</note>
    </ligand>
</feature>
<feature type="binding site" evidence="8">
    <location>
        <position position="149"/>
    </location>
    <ligand>
        <name>Ca(2+)</name>
        <dbReference type="ChEBI" id="CHEBI:29108"/>
        <label>1</label>
    </ligand>
</feature>
<dbReference type="PANTHER" id="PTHR10201">
    <property type="entry name" value="MATRIX METALLOPROTEINASE"/>
    <property type="match status" value="1"/>
</dbReference>
<dbReference type="GO" id="GO:0004222">
    <property type="term" value="F:metalloendopeptidase activity"/>
    <property type="evidence" value="ECO:0000318"/>
    <property type="project" value="GO_Central"/>
</dbReference>
<feature type="binding site" evidence="8">
    <location>
        <position position="232"/>
    </location>
    <ligand>
        <name>Zn(2+)</name>
        <dbReference type="ChEBI" id="CHEBI:29105"/>
        <label>2</label>
        <note>catalytic</note>
    </ligand>
</feature>
<dbReference type="GO" id="GO:0008270">
    <property type="term" value="F:zinc ion binding"/>
    <property type="evidence" value="ECO:0007669"/>
    <property type="project" value="InterPro"/>
</dbReference>
<dbReference type="Pfam" id="PF00413">
    <property type="entry name" value="Peptidase_M10"/>
    <property type="match status" value="1"/>
</dbReference>
<evidence type="ECO:0000256" key="7">
    <source>
        <dbReference type="PIRSR" id="PIRSR621190-1"/>
    </source>
</evidence>
<dbReference type="PRINTS" id="PR00138">
    <property type="entry name" value="MATRIXIN"/>
</dbReference>
<comment type="similarity">
    <text evidence="1">Belongs to the peptidase M10A family. Matrix metalloproteinases (MMPs) subfamily.</text>
</comment>
<protein>
    <recommendedName>
        <fullName evidence="14">Peptidase metallopeptidase domain-containing protein</fullName>
    </recommendedName>
</protein>
<dbReference type="PANTHER" id="PTHR10201:SF323">
    <property type="entry name" value="MATRIX METALLOPROTEINASE-21"/>
    <property type="match status" value="1"/>
</dbReference>
<dbReference type="InterPro" id="IPR002477">
    <property type="entry name" value="Peptidoglycan-bd-like"/>
</dbReference>
<dbReference type="Gene3D" id="3.40.390.10">
    <property type="entry name" value="Collagenase (Catalytic Domain)"/>
    <property type="match status" value="1"/>
</dbReference>
<feature type="chain" id="PRO_5014388376" description="Peptidase metallopeptidase domain-containing protein" evidence="9">
    <location>
        <begin position="29"/>
        <end position="243"/>
    </location>
</feature>
<evidence type="ECO:0000256" key="2">
    <source>
        <dbReference type="ARBA" id="ARBA00022670"/>
    </source>
</evidence>
<comment type="cofactor">
    <cofactor evidence="8">
        <name>Zn(2+)</name>
        <dbReference type="ChEBI" id="CHEBI:29105"/>
    </cofactor>
    <text evidence="8">Binds 2 Zn(2+) ions per subunit.</text>
</comment>
<evidence type="ECO:0000256" key="6">
    <source>
        <dbReference type="ARBA" id="ARBA00023049"/>
    </source>
</evidence>
<dbReference type="SUPFAM" id="SSF55486">
    <property type="entry name" value="Metalloproteases ('zincins'), catalytic domain"/>
    <property type="match status" value="1"/>
</dbReference>
<dbReference type="GO" id="GO:0006508">
    <property type="term" value="P:proteolysis"/>
    <property type="evidence" value="ECO:0007669"/>
    <property type="project" value="UniProtKB-KW"/>
</dbReference>
<organism evidence="12 13">
    <name type="scientific">Populus trichocarpa</name>
    <name type="common">Western balsam poplar</name>
    <name type="synonym">Populus balsamifera subsp. trichocarpa</name>
    <dbReference type="NCBI Taxonomy" id="3694"/>
    <lineage>
        <taxon>Eukaryota</taxon>
        <taxon>Viridiplantae</taxon>
        <taxon>Streptophyta</taxon>
        <taxon>Embryophyta</taxon>
        <taxon>Tracheophyta</taxon>
        <taxon>Spermatophyta</taxon>
        <taxon>Magnoliopsida</taxon>
        <taxon>eudicotyledons</taxon>
        <taxon>Gunneridae</taxon>
        <taxon>Pentapetalae</taxon>
        <taxon>rosids</taxon>
        <taxon>fabids</taxon>
        <taxon>Malpighiales</taxon>
        <taxon>Salicaceae</taxon>
        <taxon>Saliceae</taxon>
        <taxon>Populus</taxon>
    </lineage>
</organism>
<dbReference type="InParanoid" id="A0A2K2A7E7"/>
<keyword evidence="9" id="KW-0732">Signal</keyword>
<evidence type="ECO:0000256" key="8">
    <source>
        <dbReference type="PIRSR" id="PIRSR621190-2"/>
    </source>
</evidence>
<dbReference type="Pfam" id="PF01471">
    <property type="entry name" value="PG_binding_1"/>
    <property type="match status" value="1"/>
</dbReference>
<keyword evidence="4" id="KW-0378">Hydrolase</keyword>
<dbReference type="InterPro" id="IPR021190">
    <property type="entry name" value="Pept_M10A"/>
</dbReference>
<evidence type="ECO:0000256" key="5">
    <source>
        <dbReference type="ARBA" id="ARBA00022833"/>
    </source>
</evidence>
<evidence type="ECO:0000256" key="3">
    <source>
        <dbReference type="ARBA" id="ARBA00022723"/>
    </source>
</evidence>
<feature type="domain" description="Peptidase M10 metallopeptidase" evidence="10">
    <location>
        <begin position="172"/>
        <end position="243"/>
    </location>
</feature>
<gene>
    <name evidence="12" type="ORF">POPTR_006G240700</name>
</gene>
<comment type="cofactor">
    <cofactor evidence="8">
        <name>Ca(2+)</name>
        <dbReference type="ChEBI" id="CHEBI:29108"/>
    </cofactor>
    <text evidence="8">Can bind about 5 Ca(2+) ions per subunit.</text>
</comment>
<evidence type="ECO:0000259" key="10">
    <source>
        <dbReference type="Pfam" id="PF00413"/>
    </source>
</evidence>
<keyword evidence="5 8" id="KW-0862">Zinc</keyword>
<feature type="binding site" evidence="8">
    <location>
        <position position="177"/>
    </location>
    <ligand>
        <name>Ca(2+)</name>
        <dbReference type="ChEBI" id="CHEBI:29108"/>
        <label>2</label>
    </ligand>
</feature>
<evidence type="ECO:0000256" key="4">
    <source>
        <dbReference type="ARBA" id="ARBA00022801"/>
    </source>
</evidence>
<evidence type="ECO:0000313" key="13">
    <source>
        <dbReference type="Proteomes" id="UP000006729"/>
    </source>
</evidence>
<feature type="binding site" description="in inhibited form" evidence="8">
    <location>
        <position position="120"/>
    </location>
    <ligand>
        <name>Zn(2+)</name>
        <dbReference type="ChEBI" id="CHEBI:29105"/>
        <label>2</label>
        <note>catalytic</note>
    </ligand>
</feature>
<sequence length="243" mass="27079">MKPSRWWPSGKNLRPKGLLLLWSQTAWTHPNVQNELPFQFIRHLQGSKKGDKVEGVDQLKKLLHHFGYLNHGGLNNDEVDDDYFDETIERALKTYQINFNLKPTGVLDAETVSLMMKPRCKVPGSYNIDCAFFPGSPKGQKLREYLTGDIDLVSEEKCLILLQNIVLNHESNLSVADITIDFLKNGQGGMDKGKQAFAASPTDGRESVFQCQSKLVFGAAPGAIDFLTVGLHELGHAMGLDHS</sequence>
<feature type="signal peptide" evidence="9">
    <location>
        <begin position="1"/>
        <end position="28"/>
    </location>
</feature>
<dbReference type="STRING" id="3694.A0A2K2A7E7"/>
<evidence type="ECO:0000256" key="1">
    <source>
        <dbReference type="ARBA" id="ARBA00009614"/>
    </source>
</evidence>
<evidence type="ECO:0000313" key="12">
    <source>
        <dbReference type="EMBL" id="PNT33456.1"/>
    </source>
</evidence>
<dbReference type="InterPro" id="IPR001818">
    <property type="entry name" value="Pept_M10_metallopeptidase"/>
</dbReference>
<dbReference type="GO" id="GO:0031012">
    <property type="term" value="C:extracellular matrix"/>
    <property type="evidence" value="ECO:0007669"/>
    <property type="project" value="InterPro"/>
</dbReference>
<dbReference type="InterPro" id="IPR024079">
    <property type="entry name" value="MetalloPept_cat_dom_sf"/>
</dbReference>
<dbReference type="EMBL" id="CM009295">
    <property type="protein sequence ID" value="PNT33456.1"/>
    <property type="molecule type" value="Genomic_DNA"/>
</dbReference>
<reference evidence="12 13" key="1">
    <citation type="journal article" date="2006" name="Science">
        <title>The genome of black cottonwood, Populus trichocarpa (Torr. &amp; Gray).</title>
        <authorList>
            <person name="Tuskan G.A."/>
            <person name="Difazio S."/>
            <person name="Jansson S."/>
            <person name="Bohlmann J."/>
            <person name="Grigoriev I."/>
            <person name="Hellsten U."/>
            <person name="Putnam N."/>
            <person name="Ralph S."/>
            <person name="Rombauts S."/>
            <person name="Salamov A."/>
            <person name="Schein J."/>
            <person name="Sterck L."/>
            <person name="Aerts A."/>
            <person name="Bhalerao R.R."/>
            <person name="Bhalerao R.P."/>
            <person name="Blaudez D."/>
            <person name="Boerjan W."/>
            <person name="Brun A."/>
            <person name="Brunner A."/>
            <person name="Busov V."/>
            <person name="Campbell M."/>
            <person name="Carlson J."/>
            <person name="Chalot M."/>
            <person name="Chapman J."/>
            <person name="Chen G.L."/>
            <person name="Cooper D."/>
            <person name="Coutinho P.M."/>
            <person name="Couturier J."/>
            <person name="Covert S."/>
            <person name="Cronk Q."/>
            <person name="Cunningham R."/>
            <person name="Davis J."/>
            <person name="Degroeve S."/>
            <person name="Dejardin A."/>
            <person name="Depamphilis C."/>
            <person name="Detter J."/>
            <person name="Dirks B."/>
            <person name="Dubchak I."/>
            <person name="Duplessis S."/>
            <person name="Ehlting J."/>
            <person name="Ellis B."/>
            <person name="Gendler K."/>
            <person name="Goodstein D."/>
            <person name="Gribskov M."/>
            <person name="Grimwood J."/>
            <person name="Groover A."/>
            <person name="Gunter L."/>
            <person name="Hamberger B."/>
            <person name="Heinze B."/>
            <person name="Helariutta Y."/>
            <person name="Henrissat B."/>
            <person name="Holligan D."/>
            <person name="Holt R."/>
            <person name="Huang W."/>
            <person name="Islam-Faridi N."/>
            <person name="Jones S."/>
            <person name="Jones-Rhoades M."/>
            <person name="Jorgensen R."/>
            <person name="Joshi C."/>
            <person name="Kangasjarvi J."/>
            <person name="Karlsson J."/>
            <person name="Kelleher C."/>
            <person name="Kirkpatrick R."/>
            <person name="Kirst M."/>
            <person name="Kohler A."/>
            <person name="Kalluri U."/>
            <person name="Larimer F."/>
            <person name="Leebens-Mack J."/>
            <person name="Leple J.C."/>
            <person name="Locascio P."/>
            <person name="Lou Y."/>
            <person name="Lucas S."/>
            <person name="Martin F."/>
            <person name="Montanini B."/>
            <person name="Napoli C."/>
            <person name="Nelson D.R."/>
            <person name="Nelson C."/>
            <person name="Nieminen K."/>
            <person name="Nilsson O."/>
            <person name="Pereda V."/>
            <person name="Peter G."/>
            <person name="Philippe R."/>
            <person name="Pilate G."/>
            <person name="Poliakov A."/>
            <person name="Razumovskaya J."/>
            <person name="Richardson P."/>
            <person name="Rinaldi C."/>
            <person name="Ritland K."/>
            <person name="Rouze P."/>
            <person name="Ryaboy D."/>
            <person name="Schmutz J."/>
            <person name="Schrader J."/>
            <person name="Segerman B."/>
            <person name="Shin H."/>
            <person name="Siddiqui A."/>
            <person name="Sterky F."/>
            <person name="Terry A."/>
            <person name="Tsai C.J."/>
            <person name="Uberbacher E."/>
            <person name="Unneberg P."/>
            <person name="Vahala J."/>
            <person name="Wall K."/>
            <person name="Wessler S."/>
            <person name="Yang G."/>
            <person name="Yin T."/>
            <person name="Douglas C."/>
            <person name="Marra M."/>
            <person name="Sandberg G."/>
            <person name="Van de Peer Y."/>
            <person name="Rokhsar D."/>
        </authorList>
    </citation>
    <scope>NUCLEOTIDE SEQUENCE [LARGE SCALE GENOMIC DNA]</scope>
    <source>
        <strain evidence="13">cv. Nisqually</strain>
    </source>
</reference>
<dbReference type="GO" id="GO:0030198">
    <property type="term" value="P:extracellular matrix organization"/>
    <property type="evidence" value="ECO:0000318"/>
    <property type="project" value="GO_Central"/>
</dbReference>
<dbReference type="AlphaFoldDB" id="A0A2K2A7E7"/>
<dbReference type="GO" id="GO:0030574">
    <property type="term" value="P:collagen catabolic process"/>
    <property type="evidence" value="ECO:0000318"/>
    <property type="project" value="GO_Central"/>
</dbReference>
<dbReference type="Proteomes" id="UP000006729">
    <property type="component" value="Chromosome 6"/>
</dbReference>